<dbReference type="Pfam" id="PF00005">
    <property type="entry name" value="ABC_tran"/>
    <property type="match status" value="1"/>
</dbReference>
<dbReference type="GO" id="GO:0016887">
    <property type="term" value="F:ATP hydrolysis activity"/>
    <property type="evidence" value="ECO:0007669"/>
    <property type="project" value="InterPro"/>
</dbReference>
<dbReference type="Gene3D" id="3.40.50.300">
    <property type="entry name" value="P-loop containing nucleotide triphosphate hydrolases"/>
    <property type="match status" value="1"/>
</dbReference>
<evidence type="ECO:0000313" key="4">
    <source>
        <dbReference type="EMBL" id="TPG10205.1"/>
    </source>
</evidence>
<comment type="similarity">
    <text evidence="1">Belongs to the ABC transporter superfamily.</text>
</comment>
<reference evidence="4 5" key="1">
    <citation type="journal article" date="2019" name="Environ. Microbiol.">
        <title>Species interactions and distinct microbial communities in high Arctic permafrost affected cryosols are associated with the CH4 and CO2 gas fluxes.</title>
        <authorList>
            <person name="Altshuler I."/>
            <person name="Hamel J."/>
            <person name="Turney S."/>
            <person name="Magnuson E."/>
            <person name="Levesque R."/>
            <person name="Greer C."/>
            <person name="Whyte L.G."/>
        </authorList>
    </citation>
    <scope>NUCLEOTIDE SEQUENCE [LARGE SCALE GENOMIC DNA]</scope>
    <source>
        <strain evidence="4 5">S13Y</strain>
    </source>
</reference>
<dbReference type="AlphaFoldDB" id="A0A502C9D6"/>
<evidence type="ECO:0000259" key="3">
    <source>
        <dbReference type="Pfam" id="PF00005"/>
    </source>
</evidence>
<feature type="domain" description="ABC transporter" evidence="3">
    <location>
        <begin position="49"/>
        <end position="94"/>
    </location>
</feature>
<gene>
    <name evidence="4" type="ORF">EAH88_07545</name>
</gene>
<accession>A0A502C9D6</accession>
<proteinExistence type="inferred from homology"/>
<dbReference type="OrthoDB" id="9804819at2"/>
<dbReference type="Proteomes" id="UP000319486">
    <property type="component" value="Unassembled WGS sequence"/>
</dbReference>
<dbReference type="EMBL" id="RCZO01000003">
    <property type="protein sequence ID" value="TPG10205.1"/>
    <property type="molecule type" value="Genomic_DNA"/>
</dbReference>
<protein>
    <submittedName>
        <fullName evidence="4">ATP-binding cassette domain-containing protein</fullName>
    </submittedName>
</protein>
<dbReference type="SUPFAM" id="SSF52540">
    <property type="entry name" value="P-loop containing nucleoside triphosphate hydrolases"/>
    <property type="match status" value="1"/>
</dbReference>
<dbReference type="InterPro" id="IPR027417">
    <property type="entry name" value="P-loop_NTPase"/>
</dbReference>
<dbReference type="PANTHER" id="PTHR43335">
    <property type="entry name" value="ABC TRANSPORTER, ATP-BINDING PROTEIN"/>
    <property type="match status" value="1"/>
</dbReference>
<keyword evidence="2" id="KW-0813">Transport</keyword>
<keyword evidence="5" id="KW-1185">Reference proteome</keyword>
<dbReference type="PANTHER" id="PTHR43335:SF4">
    <property type="entry name" value="ABC TRANSPORTER, ATP-BINDING PROTEIN"/>
    <property type="match status" value="1"/>
</dbReference>
<sequence>MGWRAWCRSKRPANCASPPPRRCWLPSAVSISRCHGTRRFDKNTDIGIQNVSLQVPRGSVYGFLGSNGAGKTTTIRLLLGLLRPQHGCIELLGQVKLIPAVTISIECFGVIATLDIWNFTRREHH</sequence>
<keyword evidence="4" id="KW-0067">ATP-binding</keyword>
<dbReference type="InterPro" id="IPR003439">
    <property type="entry name" value="ABC_transporter-like_ATP-bd"/>
</dbReference>
<keyword evidence="4" id="KW-0547">Nucleotide-binding</keyword>
<evidence type="ECO:0000313" key="5">
    <source>
        <dbReference type="Proteomes" id="UP000319486"/>
    </source>
</evidence>
<dbReference type="GO" id="GO:0005524">
    <property type="term" value="F:ATP binding"/>
    <property type="evidence" value="ECO:0007669"/>
    <property type="project" value="UniProtKB-KW"/>
</dbReference>
<evidence type="ECO:0000256" key="1">
    <source>
        <dbReference type="ARBA" id="ARBA00005417"/>
    </source>
</evidence>
<organism evidence="4 5">
    <name type="scientific">Rhodanobacter glycinis</name>
    <dbReference type="NCBI Taxonomy" id="582702"/>
    <lineage>
        <taxon>Bacteria</taxon>
        <taxon>Pseudomonadati</taxon>
        <taxon>Pseudomonadota</taxon>
        <taxon>Gammaproteobacteria</taxon>
        <taxon>Lysobacterales</taxon>
        <taxon>Rhodanobacteraceae</taxon>
        <taxon>Rhodanobacter</taxon>
    </lineage>
</organism>
<name>A0A502C9D6_9GAMM</name>
<evidence type="ECO:0000256" key="2">
    <source>
        <dbReference type="ARBA" id="ARBA00022448"/>
    </source>
</evidence>
<comment type="caution">
    <text evidence="4">The sequence shown here is derived from an EMBL/GenBank/DDBJ whole genome shotgun (WGS) entry which is preliminary data.</text>
</comment>